<proteinExistence type="predicted"/>
<sequence>MSEVPLEEAEPARKAYGDLTEGERELVRDALAVIVRDPAVGREIPGWRPPSVEYTYTTPLAHDSAEAITVVYTHTHGMGVTVVYYFRDPQVVGR</sequence>
<reference evidence="1 2" key="1">
    <citation type="submission" date="2019-07" db="EMBL/GenBank/DDBJ databases">
        <title>New species of Amycolatopsis and Streptomyces.</title>
        <authorList>
            <person name="Duangmal K."/>
            <person name="Teo W.F.A."/>
            <person name="Lipun K."/>
        </authorList>
    </citation>
    <scope>NUCLEOTIDE SEQUENCE [LARGE SCALE GENOMIC DNA]</scope>
    <source>
        <strain evidence="1 2">TISTR 2346</strain>
    </source>
</reference>
<accession>A0A5N8W465</accession>
<name>A0A5N8W465_9ACTN</name>
<dbReference type="EMBL" id="VJZE01000121">
    <property type="protein sequence ID" value="MPY41902.1"/>
    <property type="molecule type" value="Genomic_DNA"/>
</dbReference>
<keyword evidence="2" id="KW-1185">Reference proteome</keyword>
<dbReference type="OrthoDB" id="4219035at2"/>
<protein>
    <submittedName>
        <fullName evidence="1">Uncharacterized protein</fullName>
    </submittedName>
</protein>
<dbReference type="AlphaFoldDB" id="A0A5N8W465"/>
<gene>
    <name evidence="1" type="ORF">FNH04_18940</name>
</gene>
<dbReference type="Proteomes" id="UP000326979">
    <property type="component" value="Unassembled WGS sequence"/>
</dbReference>
<evidence type="ECO:0000313" key="1">
    <source>
        <dbReference type="EMBL" id="MPY41902.1"/>
    </source>
</evidence>
<organism evidence="1 2">
    <name type="scientific">Streptomyces phyllanthi</name>
    <dbReference type="NCBI Taxonomy" id="1803180"/>
    <lineage>
        <taxon>Bacteria</taxon>
        <taxon>Bacillati</taxon>
        <taxon>Actinomycetota</taxon>
        <taxon>Actinomycetes</taxon>
        <taxon>Kitasatosporales</taxon>
        <taxon>Streptomycetaceae</taxon>
        <taxon>Streptomyces</taxon>
    </lineage>
</organism>
<evidence type="ECO:0000313" key="2">
    <source>
        <dbReference type="Proteomes" id="UP000326979"/>
    </source>
</evidence>
<comment type="caution">
    <text evidence="1">The sequence shown here is derived from an EMBL/GenBank/DDBJ whole genome shotgun (WGS) entry which is preliminary data.</text>
</comment>
<dbReference type="RefSeq" id="WP_152785760.1">
    <property type="nucleotide sequence ID" value="NZ_BAABEQ010000089.1"/>
</dbReference>